<dbReference type="Proteomes" id="UP000055048">
    <property type="component" value="Unassembled WGS sequence"/>
</dbReference>
<keyword evidence="4" id="KW-1185">Reference proteome</keyword>
<keyword evidence="1" id="KW-0472">Membrane</keyword>
<sequence>MLVEDTSENGRSATELQHSIQHPLTNRWAIAIGRLTLTTQVAIVLPSPSCIPLAASCNFRPELDLSHTRLEITETIASLSSNNKIFKLHILSVTATTLPVSGLMVAIALLCTVRFQTRPFAAIAGLAQPGSSSLKATEPPNAA</sequence>
<evidence type="ECO:0000313" key="2">
    <source>
        <dbReference type="EMBL" id="KRX33437.1"/>
    </source>
</evidence>
<organism evidence="2 4">
    <name type="scientific">Trichinella murrelli</name>
    <dbReference type="NCBI Taxonomy" id="144512"/>
    <lineage>
        <taxon>Eukaryota</taxon>
        <taxon>Metazoa</taxon>
        <taxon>Ecdysozoa</taxon>
        <taxon>Nematoda</taxon>
        <taxon>Enoplea</taxon>
        <taxon>Dorylaimia</taxon>
        <taxon>Trichinellida</taxon>
        <taxon>Trichinellidae</taxon>
        <taxon>Trichinella</taxon>
    </lineage>
</organism>
<accession>A0A0V0T328</accession>
<keyword evidence="1" id="KW-1133">Transmembrane helix</keyword>
<feature type="transmembrane region" description="Helical" evidence="1">
    <location>
        <begin position="88"/>
        <end position="110"/>
    </location>
</feature>
<dbReference type="OrthoDB" id="10386390at2759"/>
<evidence type="ECO:0000313" key="4">
    <source>
        <dbReference type="Proteomes" id="UP000055048"/>
    </source>
</evidence>
<protein>
    <submittedName>
        <fullName evidence="2">Uncharacterized protein</fullName>
    </submittedName>
</protein>
<keyword evidence="1" id="KW-0812">Transmembrane</keyword>
<dbReference type="AlphaFoldDB" id="A0A0V0T328"/>
<dbReference type="EMBL" id="JYDJ01000800">
    <property type="protein sequence ID" value="KRX33437.1"/>
    <property type="molecule type" value="Genomic_DNA"/>
</dbReference>
<gene>
    <name evidence="2" type="ORF">T05_14391</name>
    <name evidence="3" type="ORF">T05_406</name>
</gene>
<name>A0A0V0T328_9BILA</name>
<reference evidence="2 4" key="1">
    <citation type="submission" date="2015-01" db="EMBL/GenBank/DDBJ databases">
        <title>Evolution of Trichinella species and genotypes.</title>
        <authorList>
            <person name="Korhonen P.K."/>
            <person name="Edoardo P."/>
            <person name="Giuseppe L.R."/>
            <person name="Gasser R.B."/>
        </authorList>
    </citation>
    <scope>NUCLEOTIDE SEQUENCE [LARGE SCALE GENOMIC DNA]</scope>
    <source>
        <strain evidence="2">ISS417</strain>
    </source>
</reference>
<dbReference type="EMBL" id="JYDJ01000680">
    <property type="protein sequence ID" value="KRX33899.1"/>
    <property type="molecule type" value="Genomic_DNA"/>
</dbReference>
<proteinExistence type="predicted"/>
<evidence type="ECO:0000256" key="1">
    <source>
        <dbReference type="SAM" id="Phobius"/>
    </source>
</evidence>
<evidence type="ECO:0000313" key="3">
    <source>
        <dbReference type="EMBL" id="KRX33899.1"/>
    </source>
</evidence>
<comment type="caution">
    <text evidence="2">The sequence shown here is derived from an EMBL/GenBank/DDBJ whole genome shotgun (WGS) entry which is preliminary data.</text>
</comment>